<evidence type="ECO:0000313" key="1">
    <source>
        <dbReference type="EMBL" id="QPB09800.1"/>
    </source>
</evidence>
<organism evidence="1 2">
    <name type="scientific">Streptomyces phage Shady</name>
    <dbReference type="NCBI Taxonomy" id="2767585"/>
    <lineage>
        <taxon>Viruses</taxon>
        <taxon>Duplodnaviria</taxon>
        <taxon>Heunggongvirae</taxon>
        <taxon>Uroviricota</taxon>
        <taxon>Caudoviricetes</taxon>
        <taxon>Colingsworthviridae</taxon>
        <taxon>Shadyvirus</taxon>
        <taxon>Shadyvirus shady</taxon>
    </lineage>
</organism>
<protein>
    <submittedName>
        <fullName evidence="1">Uncharacterized protein</fullName>
    </submittedName>
</protein>
<name>A0A873WEF4_9CAUD</name>
<dbReference type="EMBL" id="MT701596">
    <property type="protein sequence ID" value="QPB09800.1"/>
    <property type="molecule type" value="Genomic_DNA"/>
</dbReference>
<keyword evidence="2" id="KW-1185">Reference proteome</keyword>
<sequence>MNTETNRFADAHDSSDALFVRMDEDGELEVTIAYGDKSSIRTVFLTAERIAELAALLAEFVPAEEPTEQTHTEFHAERADAWVAARGLISANGLAFDATVEDHLELAKFLAGDDIA</sequence>
<dbReference type="Proteomes" id="UP000663311">
    <property type="component" value="Segment"/>
</dbReference>
<gene>
    <name evidence="1" type="ORF">CPT_Shady_039</name>
</gene>
<proteinExistence type="predicted"/>
<evidence type="ECO:0000313" key="2">
    <source>
        <dbReference type="Proteomes" id="UP000663311"/>
    </source>
</evidence>
<reference evidence="1" key="1">
    <citation type="submission" date="2020-07" db="EMBL/GenBank/DDBJ databases">
        <title>Complete genome sequence of Streptomyces phage Shady.</title>
        <authorList>
            <person name="Ortega C.A."/>
            <person name="Hernandez I."/>
            <person name="Guadalupe Vizoso-Pinto M."/>
            <person name="Clark J.D."/>
            <person name="Liu M."/>
            <person name="Burrowes B.H."/>
        </authorList>
    </citation>
    <scope>NUCLEOTIDE SEQUENCE</scope>
</reference>
<accession>A0A873WEF4</accession>